<proteinExistence type="predicted"/>
<accession>A0A0F4YLH3</accession>
<dbReference type="Gene3D" id="2.60.40.150">
    <property type="entry name" value="C2 domain"/>
    <property type="match status" value="1"/>
</dbReference>
<dbReference type="InterPro" id="IPR035892">
    <property type="entry name" value="C2_domain_sf"/>
</dbReference>
<evidence type="ECO:0000313" key="4">
    <source>
        <dbReference type="Proteomes" id="UP000053958"/>
    </source>
</evidence>
<dbReference type="SMART" id="SM00239">
    <property type="entry name" value="C2"/>
    <property type="match status" value="1"/>
</dbReference>
<dbReference type="CDD" id="cd08681">
    <property type="entry name" value="C2_fungal_Inn1p-like"/>
    <property type="match status" value="1"/>
</dbReference>
<feature type="compositionally biased region" description="Polar residues" evidence="1">
    <location>
        <begin position="868"/>
        <end position="885"/>
    </location>
</feature>
<feature type="compositionally biased region" description="Polar residues" evidence="1">
    <location>
        <begin position="492"/>
        <end position="509"/>
    </location>
</feature>
<dbReference type="PROSITE" id="PS50004">
    <property type="entry name" value="C2"/>
    <property type="match status" value="1"/>
</dbReference>
<dbReference type="Proteomes" id="UP000053958">
    <property type="component" value="Unassembled WGS sequence"/>
</dbReference>
<dbReference type="OrthoDB" id="270970at2759"/>
<dbReference type="InterPro" id="IPR052981">
    <property type="entry name" value="Ingression_C2_domain"/>
</dbReference>
<dbReference type="PANTHER" id="PTHR47052">
    <property type="entry name" value="CONSERVED SERINE PROLINE-RICH PROTEIN (AFU_ORTHOLOGUE AFUA_2G01790)"/>
    <property type="match status" value="1"/>
</dbReference>
<feature type="compositionally biased region" description="Polar residues" evidence="1">
    <location>
        <begin position="662"/>
        <end position="673"/>
    </location>
</feature>
<feature type="compositionally biased region" description="Polar residues" evidence="1">
    <location>
        <begin position="842"/>
        <end position="857"/>
    </location>
</feature>
<evidence type="ECO:0000313" key="3">
    <source>
        <dbReference type="EMBL" id="KKA18696.1"/>
    </source>
</evidence>
<organism evidence="3 4">
    <name type="scientific">Rasamsonia emersonii (strain ATCC 16479 / CBS 393.64 / IMI 116815)</name>
    <dbReference type="NCBI Taxonomy" id="1408163"/>
    <lineage>
        <taxon>Eukaryota</taxon>
        <taxon>Fungi</taxon>
        <taxon>Dikarya</taxon>
        <taxon>Ascomycota</taxon>
        <taxon>Pezizomycotina</taxon>
        <taxon>Eurotiomycetes</taxon>
        <taxon>Eurotiomycetidae</taxon>
        <taxon>Eurotiales</taxon>
        <taxon>Trichocomaceae</taxon>
        <taxon>Rasamsonia</taxon>
    </lineage>
</organism>
<dbReference type="SUPFAM" id="SSF49562">
    <property type="entry name" value="C2 domain (Calcium/lipid-binding domain, CaLB)"/>
    <property type="match status" value="1"/>
</dbReference>
<dbReference type="Pfam" id="PF00168">
    <property type="entry name" value="C2"/>
    <property type="match status" value="1"/>
</dbReference>
<sequence>MASKGIKLPPHGHTAGIYADMSVDGPAIGTLVAVIDRAKNLPNRKTLGKQNPYCAARLGKEAKKTDTDVRGGQTPKWDQELRFTVHESPDYYRLKVSVFNDDKKTDLIGETWIDLNNLIIPGGGQSDQWHELQFKGKYAGEVRIEMTYYDTRPEDEAVIEKRKEAAEKIQAKNNNNNTTTTTTTTGSSLSGPRQPKQVKRRPLPEDPTGSSSTRPQVPEHPPQASGHAHSTHPRSVSGDYARPSSKHGGQSDVHVPQVHGSSPASHSQAQHPQASYPQASHPQAPYPQVSHPQGSYTQAPYPQTSHPQASHPQAPHPQAPYPQGSYPQAPYPQASYPQAPYPQASHSHRGYDMPDDMPRERASHNNRPPAGSHVPYPEEVRMGSRDQHIDSYDPPYPDTHPAQAEYGDETHQGEHHWQRQPVAQDHYDYPPEPNDIYRQNQYEAPPRQNFHQIASPEHGRYDADQISYGQHSRHSSHAQVNGYGSSPPGLPQVSSEQAPRHQYNTSSTKPDGYRSSHPRQSMGQEEERPSYASMQPTVEDEHEEESVPPPPPVHRSAYSPGSQRSGPPPASYKAYSQEYAPPMSESQDHAVPAPISPAEQDLSHSGISMSSKTTNSAQMRPYPSNPSPNTSSSAMPPSLVAGFDTGGAGAEPPRAMHENHSGRMQVNMPSPTAQIPYPEDAPQYQMPAPPQRSSPGAVEERPMTRKSRSRSPDRRGIPHRKSISPKPVPVEDRELSGMPFSPDSYDTLNPNARRASSGTGEPRPRYETPDRETDSGRQSESQTKEEVGPIIGDDGRIIDPSDHLPSETWAPEPERKTKKPEVIIRFKHPQQSTPHGPRSSPRETGTSHHQTMPTTPDSAGRTGRNRLQKQNGRPQSYGQAPNASPHTPPQPGSGSREYEKQHGHNHQRNYSTPNYGSPQPLRRSASPSPSPYSKSSLYTLENTGPPIPSKVPIAQPVNQNYSGTGMDALTQEMQSIDIGSAGCDSSRPGRRYVPRTAVVSSGYAR</sequence>
<dbReference type="RefSeq" id="XP_013325308.1">
    <property type="nucleotide sequence ID" value="XM_013469854.1"/>
</dbReference>
<evidence type="ECO:0000259" key="2">
    <source>
        <dbReference type="PROSITE" id="PS50004"/>
    </source>
</evidence>
<dbReference type="InterPro" id="IPR037791">
    <property type="entry name" value="C2_fungal_Inn1"/>
</dbReference>
<feature type="domain" description="C2" evidence="2">
    <location>
        <begin position="9"/>
        <end position="130"/>
    </location>
</feature>
<keyword evidence="4" id="KW-1185">Reference proteome</keyword>
<dbReference type="AlphaFoldDB" id="A0A0F4YLH3"/>
<feature type="region of interest" description="Disordered" evidence="1">
    <location>
        <begin position="169"/>
        <end position="964"/>
    </location>
</feature>
<protein>
    <submittedName>
        <fullName evidence="3">Conserved serine proline-rich protein</fullName>
    </submittedName>
</protein>
<feature type="compositionally biased region" description="Basic and acidic residues" evidence="1">
    <location>
        <begin position="812"/>
        <end position="824"/>
    </location>
</feature>
<feature type="compositionally biased region" description="Basic and acidic residues" evidence="1">
    <location>
        <begin position="408"/>
        <end position="417"/>
    </location>
</feature>
<dbReference type="InterPro" id="IPR000008">
    <property type="entry name" value="C2_dom"/>
</dbReference>
<dbReference type="GeneID" id="25319613"/>
<name>A0A0F4YLH3_RASE3</name>
<feature type="compositionally biased region" description="Low complexity" evidence="1">
    <location>
        <begin position="173"/>
        <end position="185"/>
    </location>
</feature>
<comment type="caution">
    <text evidence="3">The sequence shown here is derived from an EMBL/GenBank/DDBJ whole genome shotgun (WGS) entry which is preliminary data.</text>
</comment>
<gene>
    <name evidence="3" type="ORF">T310_7337</name>
</gene>
<feature type="compositionally biased region" description="Low complexity" evidence="1">
    <location>
        <begin position="627"/>
        <end position="638"/>
    </location>
</feature>
<feature type="compositionally biased region" description="Low complexity" evidence="1">
    <location>
        <begin position="917"/>
        <end position="938"/>
    </location>
</feature>
<dbReference type="EMBL" id="LASV01000427">
    <property type="protein sequence ID" value="KKA18696.1"/>
    <property type="molecule type" value="Genomic_DNA"/>
</dbReference>
<feature type="compositionally biased region" description="Polar residues" evidence="1">
    <location>
        <begin position="290"/>
        <end position="304"/>
    </location>
</feature>
<evidence type="ECO:0000256" key="1">
    <source>
        <dbReference type="SAM" id="MobiDB-lite"/>
    </source>
</evidence>
<feature type="compositionally biased region" description="Polar residues" evidence="1">
    <location>
        <begin position="744"/>
        <end position="759"/>
    </location>
</feature>
<feature type="compositionally biased region" description="Low complexity" evidence="1">
    <location>
        <begin position="325"/>
        <end position="345"/>
    </location>
</feature>
<feature type="compositionally biased region" description="Polar residues" evidence="1">
    <location>
        <begin position="259"/>
        <end position="281"/>
    </location>
</feature>
<feature type="compositionally biased region" description="Polar residues" evidence="1">
    <location>
        <begin position="603"/>
        <end position="618"/>
    </location>
</feature>
<feature type="compositionally biased region" description="Basic and acidic residues" evidence="1">
    <location>
        <begin position="349"/>
        <end position="363"/>
    </location>
</feature>
<dbReference type="STRING" id="1408163.A0A0F4YLH3"/>
<dbReference type="PANTHER" id="PTHR47052:SF3">
    <property type="entry name" value="INGRESSION PROTEIN 1"/>
    <property type="match status" value="1"/>
</dbReference>
<feature type="compositionally biased region" description="Basic and acidic residues" evidence="1">
    <location>
        <begin position="762"/>
        <end position="805"/>
    </location>
</feature>
<reference evidence="3 4" key="1">
    <citation type="submission" date="2015-04" db="EMBL/GenBank/DDBJ databases">
        <authorList>
            <person name="Heijne W.H."/>
            <person name="Fedorova N.D."/>
            <person name="Nierman W.C."/>
            <person name="Vollebregt A.W."/>
            <person name="Zhao Z."/>
            <person name="Wu L."/>
            <person name="Kumar M."/>
            <person name="Stam H."/>
            <person name="van den Berg M.A."/>
            <person name="Pel H.J."/>
        </authorList>
    </citation>
    <scope>NUCLEOTIDE SEQUENCE [LARGE SCALE GENOMIC DNA]</scope>
    <source>
        <strain evidence="3 4">CBS 393.64</strain>
    </source>
</reference>
<feature type="compositionally biased region" description="Basic and acidic residues" evidence="1">
    <location>
        <begin position="376"/>
        <end position="391"/>
    </location>
</feature>